<dbReference type="AlphaFoldDB" id="A0AAU7CGD5"/>
<reference evidence="2" key="1">
    <citation type="submission" date="2024-05" db="EMBL/GenBank/DDBJ databases">
        <title>Planctomycetes of the genus Singulisphaera possess chitinolytic capabilities.</title>
        <authorList>
            <person name="Ivanova A."/>
        </authorList>
    </citation>
    <scope>NUCLEOTIDE SEQUENCE</scope>
    <source>
        <strain evidence="2">Ch08T</strain>
    </source>
</reference>
<dbReference type="RefSeq" id="WP_406697174.1">
    <property type="nucleotide sequence ID" value="NZ_CP155447.1"/>
</dbReference>
<accession>A0AAU7CGD5</accession>
<protein>
    <submittedName>
        <fullName evidence="2">Uncharacterized protein</fullName>
    </submittedName>
</protein>
<dbReference type="EMBL" id="CP155447">
    <property type="protein sequence ID" value="XBH04414.1"/>
    <property type="molecule type" value="Genomic_DNA"/>
</dbReference>
<organism evidence="2">
    <name type="scientific">Singulisphaera sp. Ch08</name>
    <dbReference type="NCBI Taxonomy" id="3120278"/>
    <lineage>
        <taxon>Bacteria</taxon>
        <taxon>Pseudomonadati</taxon>
        <taxon>Planctomycetota</taxon>
        <taxon>Planctomycetia</taxon>
        <taxon>Isosphaerales</taxon>
        <taxon>Isosphaeraceae</taxon>
        <taxon>Singulisphaera</taxon>
    </lineage>
</organism>
<proteinExistence type="predicted"/>
<evidence type="ECO:0000256" key="1">
    <source>
        <dbReference type="SAM" id="MobiDB-lite"/>
    </source>
</evidence>
<sequence length="53" mass="6174">MFPELLKSRDLLDRPGKRRLQGIPSSGIRAVTEKCHRRDRTHKHGDSQLTHEI</sequence>
<feature type="compositionally biased region" description="Basic and acidic residues" evidence="1">
    <location>
        <begin position="44"/>
        <end position="53"/>
    </location>
</feature>
<evidence type="ECO:0000313" key="2">
    <source>
        <dbReference type="EMBL" id="XBH04414.1"/>
    </source>
</evidence>
<name>A0AAU7CGD5_9BACT</name>
<feature type="region of interest" description="Disordered" evidence="1">
    <location>
        <begin position="16"/>
        <end position="53"/>
    </location>
</feature>
<gene>
    <name evidence="2" type="ORF">V5E97_39910</name>
</gene>